<keyword evidence="2" id="KW-0479">Metal-binding</keyword>
<reference evidence="6 7" key="1">
    <citation type="journal article" date="2023" name="G3 (Bethesda)">
        <title>A high-quality reference genome for the fission yeast Schizosaccharomyces osmophilus.</title>
        <authorList>
            <person name="Jia G.S."/>
            <person name="Zhang W.C."/>
            <person name="Liang Y."/>
            <person name="Liu X.H."/>
            <person name="Rhind N."/>
            <person name="Pidoux A."/>
            <person name="Brysch-Herzberg M."/>
            <person name="Du L.L."/>
        </authorList>
    </citation>
    <scope>NUCLEOTIDE SEQUENCE [LARGE SCALE GENOMIC DNA]</scope>
    <source>
        <strain evidence="6 7">CBS 15793</strain>
    </source>
</reference>
<dbReference type="Pfam" id="PF03226">
    <property type="entry name" value="Yippee-Mis18"/>
    <property type="match status" value="1"/>
</dbReference>
<dbReference type="GeneID" id="80877452"/>
<comment type="similarity">
    <text evidence="1 4">Belongs to the yippee family.</text>
</comment>
<organism evidence="6 7">
    <name type="scientific">Schizosaccharomyces osmophilus</name>
    <dbReference type="NCBI Taxonomy" id="2545709"/>
    <lineage>
        <taxon>Eukaryota</taxon>
        <taxon>Fungi</taxon>
        <taxon>Dikarya</taxon>
        <taxon>Ascomycota</taxon>
        <taxon>Taphrinomycotina</taxon>
        <taxon>Schizosaccharomycetes</taxon>
        <taxon>Schizosaccharomycetales</taxon>
        <taxon>Schizosaccharomycetaceae</taxon>
        <taxon>Schizosaccharomyces</taxon>
    </lineage>
</organism>
<evidence type="ECO:0000256" key="3">
    <source>
        <dbReference type="ARBA" id="ARBA00022833"/>
    </source>
</evidence>
<dbReference type="AlphaFoldDB" id="A0AAE9WDV2"/>
<evidence type="ECO:0000313" key="7">
    <source>
        <dbReference type="Proteomes" id="UP001212411"/>
    </source>
</evidence>
<dbReference type="Proteomes" id="UP001212411">
    <property type="component" value="Chromosome 2"/>
</dbReference>
<gene>
    <name evidence="6" type="ORF">SOMG_03976</name>
</gene>
<keyword evidence="7" id="KW-1185">Reference proteome</keyword>
<feature type="domain" description="Yippee" evidence="5">
    <location>
        <begin position="12"/>
        <end position="109"/>
    </location>
</feature>
<keyword evidence="3" id="KW-0862">Zinc</keyword>
<dbReference type="GO" id="GO:0046872">
    <property type="term" value="F:metal ion binding"/>
    <property type="evidence" value="ECO:0007669"/>
    <property type="project" value="UniProtKB-KW"/>
</dbReference>
<dbReference type="PROSITE" id="PS51792">
    <property type="entry name" value="YIPPEE"/>
    <property type="match status" value="1"/>
</dbReference>
<evidence type="ECO:0000256" key="1">
    <source>
        <dbReference type="ARBA" id="ARBA00005613"/>
    </source>
</evidence>
<evidence type="ECO:0000256" key="4">
    <source>
        <dbReference type="RuleBase" id="RU110713"/>
    </source>
</evidence>
<dbReference type="InterPro" id="IPR034751">
    <property type="entry name" value="Yippee"/>
</dbReference>
<proteinExistence type="inferred from homology"/>
<protein>
    <recommendedName>
        <fullName evidence="4">Protein yippee-like</fullName>
    </recommendedName>
</protein>
<dbReference type="KEGG" id="som:SOMG_03976"/>
<name>A0AAE9WDV2_9SCHI</name>
<evidence type="ECO:0000313" key="6">
    <source>
        <dbReference type="EMBL" id="WBW74068.1"/>
    </source>
</evidence>
<dbReference type="RefSeq" id="XP_056038311.1">
    <property type="nucleotide sequence ID" value="XM_056182763.1"/>
</dbReference>
<evidence type="ECO:0000259" key="5">
    <source>
        <dbReference type="PROSITE" id="PS51792"/>
    </source>
</evidence>
<dbReference type="InterPro" id="IPR004910">
    <property type="entry name" value="Yippee/Mis18/Cereblon"/>
</dbReference>
<dbReference type="EMBL" id="CP115612">
    <property type="protein sequence ID" value="WBW74068.1"/>
    <property type="molecule type" value="Genomic_DNA"/>
</dbReference>
<dbReference type="InterPro" id="IPR039058">
    <property type="entry name" value="Yippee_fam"/>
</dbReference>
<accession>A0AAE9WDV2</accession>
<evidence type="ECO:0000256" key="2">
    <source>
        <dbReference type="ARBA" id="ARBA00022723"/>
    </source>
</evidence>
<dbReference type="PANTHER" id="PTHR13848">
    <property type="entry name" value="PROTEIN YIPPEE-LIKE CG15309-RELATED"/>
    <property type="match status" value="1"/>
</dbReference>
<sequence length="130" mass="15044">MGRHYPLRLTSQYYVCIHCKTHLAFKGHLISRDYTGRYGRAALIKRIENVIEMQSVTEEMLSGKYIVRRVHCCRCHANVGWKYVLAYKPSEKYKEGNYILELNVSSLIRDEIDASECIVQPPIAFLSSSL</sequence>